<name>A0AAD9NF22_9ANNE</name>
<dbReference type="NCBIfam" id="TIGR02180">
    <property type="entry name" value="GRX_euk"/>
    <property type="match status" value="1"/>
</dbReference>
<evidence type="ECO:0000256" key="11">
    <source>
        <dbReference type="ARBA" id="ARBA00023157"/>
    </source>
</evidence>
<dbReference type="PROSITE" id="PS51354">
    <property type="entry name" value="GLUTAREDOXIN_2"/>
    <property type="match status" value="1"/>
</dbReference>
<dbReference type="PANTHER" id="PTHR46679">
    <property type="match status" value="1"/>
</dbReference>
<dbReference type="GO" id="GO:0046872">
    <property type="term" value="F:metal ion binding"/>
    <property type="evidence" value="ECO:0007669"/>
    <property type="project" value="UniProtKB-KW"/>
</dbReference>
<evidence type="ECO:0000256" key="10">
    <source>
        <dbReference type="ARBA" id="ARBA00023128"/>
    </source>
</evidence>
<feature type="domain" description="Glutaredoxin" evidence="17">
    <location>
        <begin position="65"/>
        <end position="127"/>
    </location>
</feature>
<evidence type="ECO:0000256" key="12">
    <source>
        <dbReference type="ARBA" id="ARBA00023206"/>
    </source>
</evidence>
<proteinExistence type="inferred from homology"/>
<keyword evidence="5" id="KW-0479">Metal-binding</keyword>
<keyword evidence="10" id="KW-0496">Mitochondrion</keyword>
<organism evidence="18 19">
    <name type="scientific">Paralvinella palmiformis</name>
    <dbReference type="NCBI Taxonomy" id="53620"/>
    <lineage>
        <taxon>Eukaryota</taxon>
        <taxon>Metazoa</taxon>
        <taxon>Spiralia</taxon>
        <taxon>Lophotrochozoa</taxon>
        <taxon>Annelida</taxon>
        <taxon>Polychaeta</taxon>
        <taxon>Sedentaria</taxon>
        <taxon>Canalipalpata</taxon>
        <taxon>Terebellida</taxon>
        <taxon>Terebelliformia</taxon>
        <taxon>Alvinellidae</taxon>
        <taxon>Paralvinella</taxon>
    </lineage>
</organism>
<evidence type="ECO:0000259" key="17">
    <source>
        <dbReference type="Pfam" id="PF00462"/>
    </source>
</evidence>
<keyword evidence="19" id="KW-1185">Reference proteome</keyword>
<dbReference type="GO" id="GO:0015035">
    <property type="term" value="F:protein-disulfide reductase activity"/>
    <property type="evidence" value="ECO:0007669"/>
    <property type="project" value="TreeGrafter"/>
</dbReference>
<dbReference type="Gene3D" id="3.40.30.10">
    <property type="entry name" value="Glutaredoxin"/>
    <property type="match status" value="1"/>
</dbReference>
<evidence type="ECO:0000256" key="15">
    <source>
        <dbReference type="ARBA" id="ARBA00038558"/>
    </source>
</evidence>
<evidence type="ECO:0000313" key="19">
    <source>
        <dbReference type="Proteomes" id="UP001208570"/>
    </source>
</evidence>
<dbReference type="InterPro" id="IPR014025">
    <property type="entry name" value="Glutaredoxin_subgr"/>
</dbReference>
<dbReference type="InterPro" id="IPR011899">
    <property type="entry name" value="Glutaredoxin_euk/vir"/>
</dbReference>
<sequence length="159" mass="17946">MVCVPCIVVPLFLWIFHKFIQPLILKFWNPWGKKSITETSGPPPGVSSDDKHYQFIVEKITANSVVVFSKTSCNFCKMAIELLDETGVNYAVENIDGRDDCSDLQDMFESMTGEKTVPRIFVGRKCIGGSSEMWSLHNQNKLVPMMKEASATFKNKKSD</sequence>
<dbReference type="InterPro" id="IPR036249">
    <property type="entry name" value="Thioredoxin-like_sf"/>
</dbReference>
<protein>
    <recommendedName>
        <fullName evidence="16">Glutaredoxin-2, mitochondrial</fullName>
    </recommendedName>
</protein>
<evidence type="ECO:0000256" key="7">
    <source>
        <dbReference type="ARBA" id="ARBA00022982"/>
    </source>
</evidence>
<comment type="subcellular location">
    <subcellularLocation>
        <location evidence="1">Mitochondrion</location>
    </subcellularLocation>
</comment>
<dbReference type="InterPro" id="IPR026776">
    <property type="entry name" value="UPF0729_C18orf32-like"/>
</dbReference>
<evidence type="ECO:0000256" key="16">
    <source>
        <dbReference type="ARBA" id="ARBA00039819"/>
    </source>
</evidence>
<dbReference type="Pfam" id="PF00462">
    <property type="entry name" value="Glutaredoxin"/>
    <property type="match status" value="1"/>
</dbReference>
<keyword evidence="12" id="KW-0318">Glutathionylation</keyword>
<dbReference type="GO" id="GO:0005739">
    <property type="term" value="C:mitochondrion"/>
    <property type="evidence" value="ECO:0007669"/>
    <property type="project" value="UniProtKB-SubCell"/>
</dbReference>
<evidence type="ECO:0000256" key="14">
    <source>
        <dbReference type="ARBA" id="ARBA00037470"/>
    </source>
</evidence>
<evidence type="ECO:0000256" key="3">
    <source>
        <dbReference type="ARBA" id="ARBA00022448"/>
    </source>
</evidence>
<dbReference type="CDD" id="cd03419">
    <property type="entry name" value="GRX_GRXh_1_2_like"/>
    <property type="match status" value="1"/>
</dbReference>
<gene>
    <name evidence="18" type="ORF">LSH36_58g09029</name>
</gene>
<dbReference type="AlphaFoldDB" id="A0AAD9NF22"/>
<keyword evidence="9" id="KW-0411">Iron-sulfur</keyword>
<dbReference type="Proteomes" id="UP001208570">
    <property type="component" value="Unassembled WGS sequence"/>
</dbReference>
<evidence type="ECO:0000256" key="2">
    <source>
        <dbReference type="ARBA" id="ARBA00007787"/>
    </source>
</evidence>
<dbReference type="GO" id="GO:0051537">
    <property type="term" value="F:2 iron, 2 sulfur cluster binding"/>
    <property type="evidence" value="ECO:0007669"/>
    <property type="project" value="UniProtKB-KW"/>
</dbReference>
<reference evidence="18" key="1">
    <citation type="journal article" date="2023" name="Mol. Biol. Evol.">
        <title>Third-Generation Sequencing Reveals the Adaptive Role of the Epigenome in Three Deep-Sea Polychaetes.</title>
        <authorList>
            <person name="Perez M."/>
            <person name="Aroh O."/>
            <person name="Sun Y."/>
            <person name="Lan Y."/>
            <person name="Juniper S.K."/>
            <person name="Young C.R."/>
            <person name="Angers B."/>
            <person name="Qian P.Y."/>
        </authorList>
    </citation>
    <scope>NUCLEOTIDE SEQUENCE</scope>
    <source>
        <strain evidence="18">P08H-3</strain>
    </source>
</reference>
<evidence type="ECO:0000256" key="8">
    <source>
        <dbReference type="ARBA" id="ARBA00023004"/>
    </source>
</evidence>
<keyword evidence="8" id="KW-0408">Iron</keyword>
<keyword evidence="11" id="KW-1015">Disulfide bond</keyword>
<evidence type="ECO:0000256" key="13">
    <source>
        <dbReference type="ARBA" id="ARBA00023284"/>
    </source>
</evidence>
<evidence type="ECO:0000256" key="4">
    <source>
        <dbReference type="ARBA" id="ARBA00022714"/>
    </source>
</evidence>
<comment type="similarity">
    <text evidence="2">Belongs to the glutaredoxin family.</text>
</comment>
<dbReference type="EMBL" id="JAODUP010000058">
    <property type="protein sequence ID" value="KAK2164829.1"/>
    <property type="molecule type" value="Genomic_DNA"/>
</dbReference>
<accession>A0AAD9NF22</accession>
<dbReference type="InterPro" id="IPR002109">
    <property type="entry name" value="Glutaredoxin"/>
</dbReference>
<comment type="caution">
    <text evidence="18">The sequence shown here is derived from an EMBL/GenBank/DDBJ whole genome shotgun (WGS) entry which is preliminary data.</text>
</comment>
<keyword evidence="4" id="KW-0001">2Fe-2S</keyword>
<keyword evidence="7" id="KW-0249">Electron transport</keyword>
<keyword evidence="13" id="KW-0676">Redox-active center</keyword>
<evidence type="ECO:0000256" key="6">
    <source>
        <dbReference type="ARBA" id="ARBA00022946"/>
    </source>
</evidence>
<comment type="subunit">
    <text evidence="15">Monomer; active form. Homodimer; inactive form. The homodimer is probably linked by 1 2Fe-2S cluster.</text>
</comment>
<keyword evidence="6" id="KW-0809">Transit peptide</keyword>
<evidence type="ECO:0000256" key="9">
    <source>
        <dbReference type="ARBA" id="ARBA00023014"/>
    </source>
</evidence>
<keyword evidence="3" id="KW-0813">Transport</keyword>
<evidence type="ECO:0000313" key="18">
    <source>
        <dbReference type="EMBL" id="KAK2164829.1"/>
    </source>
</evidence>
<evidence type="ECO:0000256" key="5">
    <source>
        <dbReference type="ARBA" id="ARBA00022723"/>
    </source>
</evidence>
<evidence type="ECO:0000256" key="1">
    <source>
        <dbReference type="ARBA" id="ARBA00004173"/>
    </source>
</evidence>
<dbReference type="SUPFAM" id="SSF52833">
    <property type="entry name" value="Thioredoxin-like"/>
    <property type="match status" value="1"/>
</dbReference>
<dbReference type="Pfam" id="PF14975">
    <property type="entry name" value="DUF4512"/>
    <property type="match status" value="1"/>
</dbReference>
<dbReference type="PANTHER" id="PTHR46679:SF1">
    <property type="entry name" value="GLUTAREDOXIN-2, MITOCHONDRIAL"/>
    <property type="match status" value="1"/>
</dbReference>
<dbReference type="PRINTS" id="PR00160">
    <property type="entry name" value="GLUTAREDOXIN"/>
</dbReference>
<comment type="function">
    <text evidence="14">Glutathione-dependent oxidoreductase that facilitates the maintenance of mitochondrial redox homeostasis upon induction of apoptosis by oxidative stress. Involved in response to hydrogen peroxide and regulation of apoptosis caused by oxidative stress. Acts as a very efficient catalyst of monothiol reactions because of its high affinity for protein glutathione-mixed disulfides. Can receive electrons not only from glutathione (GSH), but also from thioredoxin reductase supporting both monothiol and dithiol reactions. Efficiently catalyzes both glutathionylation and deglutathionylation of mitochondrial complex I, which in turn regulates the superoxide production by the complex. Overexpression decreases the susceptibility to apoptosis and prevents loss of cardiolipin and cytochrome c release.</text>
</comment>